<proteinExistence type="predicted"/>
<name>A0A3S5A2K8_9PLAT</name>
<dbReference type="AlphaFoldDB" id="A0A3S5A2K8"/>
<comment type="caution">
    <text evidence="1">The sequence shown here is derived from an EMBL/GenBank/DDBJ whole genome shotgun (WGS) entry which is preliminary data.</text>
</comment>
<keyword evidence="2" id="KW-1185">Reference proteome</keyword>
<sequence length="75" mass="8264">MSENNSLSYVAILFRLPPQCGISDRGSRIADRIFAGSSPGRTLVEGEKGECEVRADDESAFAVIRTTFLHFVEDK</sequence>
<gene>
    <name evidence="1" type="ORF">PXEA_LOCUS3630</name>
</gene>
<organism evidence="1 2">
    <name type="scientific">Protopolystoma xenopodis</name>
    <dbReference type="NCBI Taxonomy" id="117903"/>
    <lineage>
        <taxon>Eukaryota</taxon>
        <taxon>Metazoa</taxon>
        <taxon>Spiralia</taxon>
        <taxon>Lophotrochozoa</taxon>
        <taxon>Platyhelminthes</taxon>
        <taxon>Monogenea</taxon>
        <taxon>Polyopisthocotylea</taxon>
        <taxon>Polystomatidea</taxon>
        <taxon>Polystomatidae</taxon>
        <taxon>Protopolystoma</taxon>
    </lineage>
</organism>
<protein>
    <submittedName>
        <fullName evidence="1">Uncharacterized protein</fullName>
    </submittedName>
</protein>
<evidence type="ECO:0000313" key="2">
    <source>
        <dbReference type="Proteomes" id="UP000784294"/>
    </source>
</evidence>
<reference evidence="1" key="1">
    <citation type="submission" date="2018-11" db="EMBL/GenBank/DDBJ databases">
        <authorList>
            <consortium name="Pathogen Informatics"/>
        </authorList>
    </citation>
    <scope>NUCLEOTIDE SEQUENCE</scope>
</reference>
<evidence type="ECO:0000313" key="1">
    <source>
        <dbReference type="EMBL" id="VEL10190.1"/>
    </source>
</evidence>
<dbReference type="EMBL" id="CAAALY010008294">
    <property type="protein sequence ID" value="VEL10190.1"/>
    <property type="molecule type" value="Genomic_DNA"/>
</dbReference>
<accession>A0A3S5A2K8</accession>
<dbReference type="Proteomes" id="UP000784294">
    <property type="component" value="Unassembled WGS sequence"/>
</dbReference>